<gene>
    <name evidence="7" type="ORF">DFP90_11618</name>
</gene>
<dbReference type="AlphaFoldDB" id="A0A3D9H3V7"/>
<evidence type="ECO:0000256" key="1">
    <source>
        <dbReference type="ARBA" id="ARBA00022448"/>
    </source>
</evidence>
<dbReference type="OrthoDB" id="9810077at2"/>
<name>A0A3D9H3V7_9PROT</name>
<feature type="domain" description="ABC transporter" evidence="6">
    <location>
        <begin position="2"/>
        <end position="237"/>
    </location>
</feature>
<keyword evidence="1" id="KW-0813">Transport</keyword>
<dbReference type="EMBL" id="QRDW01000016">
    <property type="protein sequence ID" value="RED44177.1"/>
    <property type="molecule type" value="Genomic_DNA"/>
</dbReference>
<dbReference type="NCBIfam" id="NF010068">
    <property type="entry name" value="PRK13548.1"/>
    <property type="match status" value="1"/>
</dbReference>
<evidence type="ECO:0000259" key="6">
    <source>
        <dbReference type="PROSITE" id="PS50893"/>
    </source>
</evidence>
<dbReference type="GO" id="GO:0016887">
    <property type="term" value="F:ATP hydrolysis activity"/>
    <property type="evidence" value="ECO:0007669"/>
    <property type="project" value="InterPro"/>
</dbReference>
<dbReference type="Pfam" id="PF00005">
    <property type="entry name" value="ABC_tran"/>
    <property type="match status" value="1"/>
</dbReference>
<evidence type="ECO:0000256" key="3">
    <source>
        <dbReference type="ARBA" id="ARBA00022840"/>
    </source>
</evidence>
<dbReference type="PROSITE" id="PS50893">
    <property type="entry name" value="ABC_TRANSPORTER_2"/>
    <property type="match status" value="1"/>
</dbReference>
<evidence type="ECO:0000256" key="4">
    <source>
        <dbReference type="ARBA" id="ARBA00022967"/>
    </source>
</evidence>
<keyword evidence="4" id="KW-1278">Translocase</keyword>
<organism evidence="7 8">
    <name type="scientific">Aestuariispira insulae</name>
    <dbReference type="NCBI Taxonomy" id="1461337"/>
    <lineage>
        <taxon>Bacteria</taxon>
        <taxon>Pseudomonadati</taxon>
        <taxon>Pseudomonadota</taxon>
        <taxon>Alphaproteobacteria</taxon>
        <taxon>Rhodospirillales</taxon>
        <taxon>Kiloniellaceae</taxon>
        <taxon>Aestuariispira</taxon>
    </lineage>
</organism>
<evidence type="ECO:0000313" key="7">
    <source>
        <dbReference type="EMBL" id="RED44177.1"/>
    </source>
</evidence>
<sequence length="261" mass="28158">MLKAHSISLTLGGRRLLADASLSVQPGEMLCLLGPNGAGKSTLIKMMTGEIQPDEGLVTLNETMLAHYHPAELADRRGVLSQHTDLAFGFTAAEVVALGDRRGTCVPEMIFWALDQVGMVTKARQEYPTLSGGEQQRVHLARVLLQLRLGHEAGKDQYLILDEPTASLDLAYQQRVLELARSLARDGLGVLAVLHDINQAMRFADRIAILKDGTVQAEGAPKAVATADRLSAVYGVHVDLLEDPVTGLPYIIPREPVALTG</sequence>
<reference evidence="7 8" key="1">
    <citation type="submission" date="2018-07" db="EMBL/GenBank/DDBJ databases">
        <title>Genomic Encyclopedia of Type Strains, Phase III (KMG-III): the genomes of soil and plant-associated and newly described type strains.</title>
        <authorList>
            <person name="Whitman W."/>
        </authorList>
    </citation>
    <scope>NUCLEOTIDE SEQUENCE [LARGE SCALE GENOMIC DNA]</scope>
    <source>
        <strain evidence="7 8">CECT 8488</strain>
    </source>
</reference>
<dbReference type="RefSeq" id="WP_115939211.1">
    <property type="nucleotide sequence ID" value="NZ_QRDW01000016.1"/>
</dbReference>
<evidence type="ECO:0000313" key="8">
    <source>
        <dbReference type="Proteomes" id="UP000256845"/>
    </source>
</evidence>
<dbReference type="Proteomes" id="UP000256845">
    <property type="component" value="Unassembled WGS sequence"/>
</dbReference>
<dbReference type="CDD" id="cd03214">
    <property type="entry name" value="ABC_Iron-Siderophores_B12_Hemin"/>
    <property type="match status" value="1"/>
</dbReference>
<dbReference type="Gene3D" id="3.40.50.300">
    <property type="entry name" value="P-loop containing nucleotide triphosphate hydrolases"/>
    <property type="match status" value="1"/>
</dbReference>
<dbReference type="SUPFAM" id="SSF52540">
    <property type="entry name" value="P-loop containing nucleoside triphosphate hydrolases"/>
    <property type="match status" value="1"/>
</dbReference>
<dbReference type="GO" id="GO:0005524">
    <property type="term" value="F:ATP binding"/>
    <property type="evidence" value="ECO:0007669"/>
    <property type="project" value="UniProtKB-KW"/>
</dbReference>
<dbReference type="InterPro" id="IPR003439">
    <property type="entry name" value="ABC_transporter-like_ATP-bd"/>
</dbReference>
<dbReference type="PANTHER" id="PTHR42794:SF1">
    <property type="entry name" value="HEMIN IMPORT ATP-BINDING PROTEIN HMUV"/>
    <property type="match status" value="1"/>
</dbReference>
<dbReference type="SMART" id="SM00382">
    <property type="entry name" value="AAA"/>
    <property type="match status" value="1"/>
</dbReference>
<proteinExistence type="predicted"/>
<keyword evidence="2" id="KW-0547">Nucleotide-binding</keyword>
<comment type="caution">
    <text evidence="7">The sequence shown here is derived from an EMBL/GenBank/DDBJ whole genome shotgun (WGS) entry which is preliminary data.</text>
</comment>
<protein>
    <submittedName>
        <fullName evidence="7">Iron complex transport system ATP-binding protein</fullName>
    </submittedName>
</protein>
<evidence type="ECO:0000256" key="5">
    <source>
        <dbReference type="ARBA" id="ARBA00037066"/>
    </source>
</evidence>
<evidence type="ECO:0000256" key="2">
    <source>
        <dbReference type="ARBA" id="ARBA00022741"/>
    </source>
</evidence>
<comment type="function">
    <text evidence="5">Part of the ABC transporter complex HmuTUV involved in hemin import. Responsible for energy coupling to the transport system.</text>
</comment>
<keyword evidence="8" id="KW-1185">Reference proteome</keyword>
<dbReference type="PANTHER" id="PTHR42794">
    <property type="entry name" value="HEMIN IMPORT ATP-BINDING PROTEIN HMUV"/>
    <property type="match status" value="1"/>
</dbReference>
<dbReference type="InterPro" id="IPR003593">
    <property type="entry name" value="AAA+_ATPase"/>
</dbReference>
<accession>A0A3D9H3V7</accession>
<dbReference type="InterPro" id="IPR027417">
    <property type="entry name" value="P-loop_NTPase"/>
</dbReference>
<keyword evidence="3 7" id="KW-0067">ATP-binding</keyword>